<dbReference type="Proteomes" id="UP000677228">
    <property type="component" value="Unassembled WGS sequence"/>
</dbReference>
<dbReference type="PROSITE" id="PS50002">
    <property type="entry name" value="SH3"/>
    <property type="match status" value="1"/>
</dbReference>
<dbReference type="EMBL" id="CAJNOK010004202">
    <property type="protein sequence ID" value="CAF0929391.1"/>
    <property type="molecule type" value="Genomic_DNA"/>
</dbReference>
<dbReference type="EMBL" id="CAJOBA010004204">
    <property type="protein sequence ID" value="CAF3706212.1"/>
    <property type="molecule type" value="Genomic_DNA"/>
</dbReference>
<dbReference type="PANTHER" id="PTHR23122">
    <property type="entry name" value="MEMBRANE-ASSOCIATED GUANYLATE KINASE MAGUK"/>
    <property type="match status" value="1"/>
</dbReference>
<dbReference type="Gene3D" id="3.40.50.300">
    <property type="entry name" value="P-loop containing nucleotide triphosphate hydrolases"/>
    <property type="match status" value="1"/>
</dbReference>
<dbReference type="SMART" id="SM00228">
    <property type="entry name" value="PDZ"/>
    <property type="match status" value="1"/>
</dbReference>
<dbReference type="InterPro" id="IPR008144">
    <property type="entry name" value="Guanylate_kin-like_dom"/>
</dbReference>
<evidence type="ECO:0000313" key="8">
    <source>
        <dbReference type="EMBL" id="CAF1084350.1"/>
    </source>
</evidence>
<dbReference type="Gene3D" id="2.30.42.10">
    <property type="match status" value="1"/>
</dbReference>
<dbReference type="AlphaFoldDB" id="A0A814MYP3"/>
<dbReference type="FunFam" id="3.30.63.10:FF:000002">
    <property type="entry name" value="Guanylate kinase 1"/>
    <property type="match status" value="1"/>
</dbReference>
<evidence type="ECO:0000256" key="3">
    <source>
        <dbReference type="PROSITE-ProRule" id="PRU00192"/>
    </source>
</evidence>
<evidence type="ECO:0000259" key="4">
    <source>
        <dbReference type="PROSITE" id="PS50002"/>
    </source>
</evidence>
<feature type="domain" description="Guanylate kinase-like" evidence="5">
    <location>
        <begin position="523"/>
        <end position="708"/>
    </location>
</feature>
<dbReference type="EMBL" id="CAJNOQ010005054">
    <property type="protein sequence ID" value="CAF1084350.1"/>
    <property type="molecule type" value="Genomic_DNA"/>
</dbReference>
<evidence type="ECO:0000313" key="10">
    <source>
        <dbReference type="EMBL" id="CAF3849978.1"/>
    </source>
</evidence>
<dbReference type="PROSITE" id="PS00856">
    <property type="entry name" value="GUANYLATE_KINASE_1"/>
    <property type="match status" value="1"/>
</dbReference>
<dbReference type="Pfam" id="PF07653">
    <property type="entry name" value="SH3_2"/>
    <property type="match status" value="1"/>
</dbReference>
<dbReference type="Proteomes" id="UP000681722">
    <property type="component" value="Unassembled WGS sequence"/>
</dbReference>
<comment type="similarity">
    <text evidence="1">Belongs to the MAGUK family.</text>
</comment>
<dbReference type="OrthoDB" id="43580at2759"/>
<reference evidence="8" key="1">
    <citation type="submission" date="2021-02" db="EMBL/GenBank/DDBJ databases">
        <authorList>
            <person name="Nowell W R."/>
        </authorList>
    </citation>
    <scope>NUCLEOTIDE SEQUENCE</scope>
</reference>
<dbReference type="SMART" id="SM00326">
    <property type="entry name" value="SH3"/>
    <property type="match status" value="1"/>
</dbReference>
<feature type="domain" description="SH3" evidence="4">
    <location>
        <begin position="380"/>
        <end position="452"/>
    </location>
</feature>
<dbReference type="InterPro" id="IPR036034">
    <property type="entry name" value="PDZ_sf"/>
</dbReference>
<dbReference type="InterPro" id="IPR001452">
    <property type="entry name" value="SH3_domain"/>
</dbReference>
<feature type="domain" description="PDZ" evidence="6">
    <location>
        <begin position="286"/>
        <end position="367"/>
    </location>
</feature>
<dbReference type="Proteomes" id="UP000663829">
    <property type="component" value="Unassembled WGS sequence"/>
</dbReference>
<proteinExistence type="inferred from homology"/>
<dbReference type="EMBL" id="CAJOBC010005054">
    <property type="protein sequence ID" value="CAF3849978.1"/>
    <property type="molecule type" value="Genomic_DNA"/>
</dbReference>
<dbReference type="InterPro" id="IPR008145">
    <property type="entry name" value="GK/Ca_channel_bsu"/>
</dbReference>
<evidence type="ECO:0000259" key="6">
    <source>
        <dbReference type="PROSITE" id="PS50106"/>
    </source>
</evidence>
<dbReference type="SMART" id="SM00072">
    <property type="entry name" value="GuKc"/>
    <property type="match status" value="1"/>
</dbReference>
<accession>A0A814MYP3</accession>
<dbReference type="Pfam" id="PF00595">
    <property type="entry name" value="PDZ"/>
    <property type="match status" value="1"/>
</dbReference>
<gene>
    <name evidence="8" type="ORF">GPM918_LOCUS17929</name>
    <name evidence="7" type="ORF">OVA965_LOCUS11064</name>
    <name evidence="10" type="ORF">SRO942_LOCUS17926</name>
    <name evidence="9" type="ORF">TMI583_LOCUS11060</name>
</gene>
<comment type="caution">
    <text evidence="8">The sequence shown here is derived from an EMBL/GenBank/DDBJ whole genome shotgun (WGS) entry which is preliminary data.</text>
</comment>
<dbReference type="PROSITE" id="PS50106">
    <property type="entry name" value="PDZ"/>
    <property type="match status" value="1"/>
</dbReference>
<dbReference type="SUPFAM" id="SSF50044">
    <property type="entry name" value="SH3-domain"/>
    <property type="match status" value="1"/>
</dbReference>
<evidence type="ECO:0000313" key="7">
    <source>
        <dbReference type="EMBL" id="CAF0929391.1"/>
    </source>
</evidence>
<dbReference type="InterPro" id="IPR001478">
    <property type="entry name" value="PDZ"/>
</dbReference>
<evidence type="ECO:0000256" key="1">
    <source>
        <dbReference type="ARBA" id="ARBA00007014"/>
    </source>
</evidence>
<dbReference type="SUPFAM" id="SSF52540">
    <property type="entry name" value="P-loop containing nucleoside triphosphate hydrolases"/>
    <property type="match status" value="1"/>
</dbReference>
<dbReference type="InterPro" id="IPR027417">
    <property type="entry name" value="P-loop_NTPase"/>
</dbReference>
<evidence type="ECO:0000313" key="9">
    <source>
        <dbReference type="EMBL" id="CAF3706212.1"/>
    </source>
</evidence>
<dbReference type="SUPFAM" id="SSF50156">
    <property type="entry name" value="PDZ domain-like"/>
    <property type="match status" value="1"/>
</dbReference>
<dbReference type="Gene3D" id="2.30.30.40">
    <property type="entry name" value="SH3 Domains"/>
    <property type="match status" value="1"/>
</dbReference>
<dbReference type="InterPro" id="IPR020590">
    <property type="entry name" value="Guanylate_kinase_CS"/>
</dbReference>
<dbReference type="Pfam" id="PF00625">
    <property type="entry name" value="Guanylate_kin"/>
    <property type="match status" value="1"/>
</dbReference>
<dbReference type="InterPro" id="IPR036028">
    <property type="entry name" value="SH3-like_dom_sf"/>
</dbReference>
<evidence type="ECO:0000259" key="5">
    <source>
        <dbReference type="PROSITE" id="PS50052"/>
    </source>
</evidence>
<dbReference type="PROSITE" id="PS50052">
    <property type="entry name" value="GUANYLATE_KINASE_2"/>
    <property type="match status" value="1"/>
</dbReference>
<keyword evidence="11" id="KW-1185">Reference proteome</keyword>
<name>A0A814MYP3_9BILA</name>
<dbReference type="InterPro" id="IPR050716">
    <property type="entry name" value="MAGUK"/>
</dbReference>
<evidence type="ECO:0000256" key="2">
    <source>
        <dbReference type="ARBA" id="ARBA00022443"/>
    </source>
</evidence>
<sequence length="728" mass="85067">MSFVKKYVSTVQQPHSTSSSFNIKLNGQQQQRINSSVTDSLLNDYEKLKEILQTRLFQNTFDLYQKMVGVTVETHLFEQQPPSNSSTLSSTSFPDVILTRSNSTITTDSLSQKTTLELKCEQNNDTISIISDNIRQICFDTLLNELIDYKLTKTHNEWNELLEILNNQIFRSLGTTYDQTYDRITNEQNIKQRIISRTSSIKHDDKSNTDKFCEETKLIIISTDSPQSTENLEEIHDVILPLSSSSSYSQTMIIQSTGDGHISTDQENHKLYASKLEQYSSQKLKIVRIDKRLDEPLGCTIRSENDSVFISRIINGGICDQDKSLFQINDEILEINFHSIRGRTVNDVVELIQRLHGKLIFIILPCEQQINSAFISDSFLTNFYIRTLFKYDPDDDLYLPCKDLGLFFSYGDILHVVNQQDINWWQAYRVDEDETQQLAGLIPSQIFQEKRFQMIKTLLDDNDENRDDLKKKKLKMIRSCCRKSSEQQQQYEMKQQTIQTKNSLCDIFTYIHIQWYIPRSDRKRPIVLIGPSSIGRHELRQRLMLSSDLSSIIDVAVPHTSRTRKSYEIDGKDYYFISRNIFEQQIQDKKFVEYGEYEKNLYGTSKESIENCCNKLNKICILNLYPDALLSLRNSNILPYIIYIQPPNLEKLKLLKINDQTIQMKDIDFLDVIEKGHQIEMKYGHLFDKTLCNIDMEQTYQQLKTLILDIQYRPMWIPTCWFSQTILD</sequence>
<organism evidence="8 11">
    <name type="scientific">Didymodactylos carnosus</name>
    <dbReference type="NCBI Taxonomy" id="1234261"/>
    <lineage>
        <taxon>Eukaryota</taxon>
        <taxon>Metazoa</taxon>
        <taxon>Spiralia</taxon>
        <taxon>Gnathifera</taxon>
        <taxon>Rotifera</taxon>
        <taxon>Eurotatoria</taxon>
        <taxon>Bdelloidea</taxon>
        <taxon>Philodinida</taxon>
        <taxon>Philodinidae</taxon>
        <taxon>Didymodactylos</taxon>
    </lineage>
</organism>
<keyword evidence="2 3" id="KW-0728">SH3 domain</keyword>
<evidence type="ECO:0000313" key="11">
    <source>
        <dbReference type="Proteomes" id="UP000663829"/>
    </source>
</evidence>
<dbReference type="Proteomes" id="UP000682733">
    <property type="component" value="Unassembled WGS sequence"/>
</dbReference>
<protein>
    <submittedName>
        <fullName evidence="8">Uncharacterized protein</fullName>
    </submittedName>
</protein>